<keyword evidence="1" id="KW-1133">Transmembrane helix</keyword>
<keyword evidence="1" id="KW-0472">Membrane</keyword>
<evidence type="ECO:0000313" key="2">
    <source>
        <dbReference type="EMBL" id="MFC5511022.1"/>
    </source>
</evidence>
<dbReference type="Proteomes" id="UP001596031">
    <property type="component" value="Unassembled WGS sequence"/>
</dbReference>
<evidence type="ECO:0000256" key="1">
    <source>
        <dbReference type="SAM" id="Phobius"/>
    </source>
</evidence>
<proteinExistence type="predicted"/>
<reference evidence="3" key="1">
    <citation type="journal article" date="2019" name="Int. J. Syst. Evol. Microbiol.">
        <title>The Global Catalogue of Microorganisms (GCM) 10K type strain sequencing project: providing services to taxonomists for standard genome sequencing and annotation.</title>
        <authorList>
            <consortium name="The Broad Institute Genomics Platform"/>
            <consortium name="The Broad Institute Genome Sequencing Center for Infectious Disease"/>
            <person name="Wu L."/>
            <person name="Ma J."/>
        </authorList>
    </citation>
    <scope>NUCLEOTIDE SEQUENCE [LARGE SCALE GENOMIC DNA]</scope>
    <source>
        <strain evidence="3">CCUG 38813</strain>
    </source>
</reference>
<organism evidence="2 3">
    <name type="scientific">Massilia jejuensis</name>
    <dbReference type="NCBI Taxonomy" id="648894"/>
    <lineage>
        <taxon>Bacteria</taxon>
        <taxon>Pseudomonadati</taxon>
        <taxon>Pseudomonadota</taxon>
        <taxon>Betaproteobacteria</taxon>
        <taxon>Burkholderiales</taxon>
        <taxon>Oxalobacteraceae</taxon>
        <taxon>Telluria group</taxon>
        <taxon>Massilia</taxon>
    </lineage>
</organism>
<protein>
    <submittedName>
        <fullName evidence="2">Uncharacterized protein</fullName>
    </submittedName>
</protein>
<dbReference type="EMBL" id="JBHSMS010000026">
    <property type="protein sequence ID" value="MFC5511022.1"/>
    <property type="molecule type" value="Genomic_DNA"/>
</dbReference>
<dbReference type="RefSeq" id="WP_379719142.1">
    <property type="nucleotide sequence ID" value="NZ_JBHSMS010000026.1"/>
</dbReference>
<keyword evidence="3" id="KW-1185">Reference proteome</keyword>
<sequence length="89" mass="10286">MTEFELERQAEIAQAQLLVAKDFGVSISILTAVIAHLFGIMPFLWVPVAIATYYVITLRYRQNASRSQDAYDRVARLGKYYDLPPDYRR</sequence>
<name>A0ABW0PHL2_9BURK</name>
<accession>A0ABW0PHL2</accession>
<evidence type="ECO:0000313" key="3">
    <source>
        <dbReference type="Proteomes" id="UP001596031"/>
    </source>
</evidence>
<feature type="transmembrane region" description="Helical" evidence="1">
    <location>
        <begin position="27"/>
        <end position="56"/>
    </location>
</feature>
<keyword evidence="1" id="KW-0812">Transmembrane</keyword>
<gene>
    <name evidence="2" type="ORF">ACFPOU_07775</name>
</gene>
<comment type="caution">
    <text evidence="2">The sequence shown here is derived from an EMBL/GenBank/DDBJ whole genome shotgun (WGS) entry which is preliminary data.</text>
</comment>